<feature type="transmembrane region" description="Helical" evidence="6">
    <location>
        <begin position="150"/>
        <end position="170"/>
    </location>
</feature>
<keyword evidence="2" id="KW-1003">Cell membrane</keyword>
<feature type="transmembrane region" description="Helical" evidence="6">
    <location>
        <begin position="39"/>
        <end position="63"/>
    </location>
</feature>
<feature type="transmembrane region" description="Helical" evidence="6">
    <location>
        <begin position="392"/>
        <end position="409"/>
    </location>
</feature>
<feature type="transmembrane region" description="Helical" evidence="6">
    <location>
        <begin position="176"/>
        <end position="196"/>
    </location>
</feature>
<protein>
    <submittedName>
        <fullName evidence="7">Oligosaccharide flippase family protein</fullName>
    </submittedName>
</protein>
<keyword evidence="5 6" id="KW-0472">Membrane</keyword>
<proteinExistence type="predicted"/>
<keyword evidence="3 6" id="KW-0812">Transmembrane</keyword>
<feature type="transmembrane region" description="Helical" evidence="6">
    <location>
        <begin position="258"/>
        <end position="278"/>
    </location>
</feature>
<dbReference type="Proteomes" id="UP001589562">
    <property type="component" value="Unassembled WGS sequence"/>
</dbReference>
<evidence type="ECO:0000256" key="1">
    <source>
        <dbReference type="ARBA" id="ARBA00004651"/>
    </source>
</evidence>
<evidence type="ECO:0000256" key="3">
    <source>
        <dbReference type="ARBA" id="ARBA00022692"/>
    </source>
</evidence>
<evidence type="ECO:0000313" key="7">
    <source>
        <dbReference type="EMBL" id="MFB9107993.1"/>
    </source>
</evidence>
<dbReference type="EMBL" id="JBHMFE010000009">
    <property type="protein sequence ID" value="MFB9107993.1"/>
    <property type="molecule type" value="Genomic_DNA"/>
</dbReference>
<sequence length="419" mass="47636">MSVVKSSFYLAISTVLKIILGALSLKIIAYYIGSNGFGVLGQFMSIISIISLTAGLGITNGVISNISKNKDSKTEMSHVISAGFWIGFVFSCLLFFFLFVFSNFISFQLFKTSEYSIVIKALAFLQFFNLFSVIFGGYLNGRQYSKDFSFITIISSIIGTLILTLLVYYFKEIGSMLGLIILSVFPGLILLFLYFVKFKKEITILYFSDLKYDTVKSLLRHSVMLVFSSCLLPLSQVFVRDLILINNSWSNVGYWQAALKLSESGVIFLNVIMVNYYFPEIGKCNHTELKKLINKAYLILGSLLLVYILSMFFFREILISIFFDVSFKPAQDLLVWQAIGDAFKVLCSVFGFLVVFKESVKIYLILETILFLTIVSLSYFFVPIYGTLGANYAYALSYFIYFIIGLFYLKNYIKKFNVL</sequence>
<dbReference type="InterPro" id="IPR002797">
    <property type="entry name" value="Polysacc_synth"/>
</dbReference>
<dbReference type="Pfam" id="PF01943">
    <property type="entry name" value="Polysacc_synt"/>
    <property type="match status" value="1"/>
</dbReference>
<evidence type="ECO:0000256" key="5">
    <source>
        <dbReference type="ARBA" id="ARBA00023136"/>
    </source>
</evidence>
<comment type="caution">
    <text evidence="7">The sequence shown here is derived from an EMBL/GenBank/DDBJ whole genome shotgun (WGS) entry which is preliminary data.</text>
</comment>
<evidence type="ECO:0000313" key="8">
    <source>
        <dbReference type="Proteomes" id="UP001589562"/>
    </source>
</evidence>
<keyword evidence="4 6" id="KW-1133">Transmembrane helix</keyword>
<dbReference type="InterPro" id="IPR050833">
    <property type="entry name" value="Poly_Biosynth_Transport"/>
</dbReference>
<evidence type="ECO:0000256" key="6">
    <source>
        <dbReference type="SAM" id="Phobius"/>
    </source>
</evidence>
<organism evidence="7 8">
    <name type="scientific">Flavobacterium gyeonganense</name>
    <dbReference type="NCBI Taxonomy" id="1310418"/>
    <lineage>
        <taxon>Bacteria</taxon>
        <taxon>Pseudomonadati</taxon>
        <taxon>Bacteroidota</taxon>
        <taxon>Flavobacteriia</taxon>
        <taxon>Flavobacteriales</taxon>
        <taxon>Flavobacteriaceae</taxon>
        <taxon>Flavobacterium</taxon>
    </lineage>
</organism>
<feature type="transmembrane region" description="Helical" evidence="6">
    <location>
        <begin position="298"/>
        <end position="323"/>
    </location>
</feature>
<name>A0ABV5H7X6_9FLAO</name>
<dbReference type="PANTHER" id="PTHR30250:SF30">
    <property type="entry name" value="LIPID III FLIPPASE"/>
    <property type="match status" value="1"/>
</dbReference>
<reference evidence="7 8" key="1">
    <citation type="submission" date="2024-09" db="EMBL/GenBank/DDBJ databases">
        <authorList>
            <person name="Sun Q."/>
            <person name="Mori K."/>
        </authorList>
    </citation>
    <scope>NUCLEOTIDE SEQUENCE [LARGE SCALE GENOMIC DNA]</scope>
    <source>
        <strain evidence="7 8">CECT 8365</strain>
    </source>
</reference>
<feature type="transmembrane region" description="Helical" evidence="6">
    <location>
        <begin position="363"/>
        <end position="386"/>
    </location>
</feature>
<dbReference type="PANTHER" id="PTHR30250">
    <property type="entry name" value="PST FAMILY PREDICTED COLANIC ACID TRANSPORTER"/>
    <property type="match status" value="1"/>
</dbReference>
<gene>
    <name evidence="7" type="ORF">ACFFVK_05320</name>
</gene>
<feature type="transmembrane region" description="Helical" evidence="6">
    <location>
        <begin position="117"/>
        <end position="138"/>
    </location>
</feature>
<evidence type="ECO:0000256" key="4">
    <source>
        <dbReference type="ARBA" id="ARBA00022989"/>
    </source>
</evidence>
<dbReference type="RefSeq" id="WP_379679818.1">
    <property type="nucleotide sequence ID" value="NZ_JBHMFE010000009.1"/>
</dbReference>
<feature type="transmembrane region" description="Helical" evidence="6">
    <location>
        <begin position="84"/>
        <end position="105"/>
    </location>
</feature>
<accession>A0ABV5H7X6</accession>
<feature type="transmembrane region" description="Helical" evidence="6">
    <location>
        <begin position="217"/>
        <end position="238"/>
    </location>
</feature>
<comment type="subcellular location">
    <subcellularLocation>
        <location evidence="1">Cell membrane</location>
        <topology evidence="1">Multi-pass membrane protein</topology>
    </subcellularLocation>
</comment>
<evidence type="ECO:0000256" key="2">
    <source>
        <dbReference type="ARBA" id="ARBA00022475"/>
    </source>
</evidence>
<feature type="transmembrane region" description="Helical" evidence="6">
    <location>
        <begin position="7"/>
        <end position="33"/>
    </location>
</feature>
<feature type="transmembrane region" description="Helical" evidence="6">
    <location>
        <begin position="335"/>
        <end position="356"/>
    </location>
</feature>
<keyword evidence="8" id="KW-1185">Reference proteome</keyword>